<feature type="domain" description="4Fe-4S ferredoxin-type" evidence="9">
    <location>
        <begin position="68"/>
        <end position="97"/>
    </location>
</feature>
<dbReference type="Gene3D" id="3.30.70.20">
    <property type="match status" value="1"/>
</dbReference>
<comment type="caution">
    <text evidence="11">The sequence shown here is derived from an EMBL/GenBank/DDBJ whole genome shotgun (WGS) entry which is preliminary data.</text>
</comment>
<dbReference type="PANTHER" id="PTHR30352:SF13">
    <property type="entry name" value="GLYCYL-RADICAL ENZYME ACTIVATING ENZYME YJJW-RELATED"/>
    <property type="match status" value="1"/>
</dbReference>
<evidence type="ECO:0000313" key="12">
    <source>
        <dbReference type="Proteomes" id="UP000078406"/>
    </source>
</evidence>
<dbReference type="GO" id="GO:0016491">
    <property type="term" value="F:oxidoreductase activity"/>
    <property type="evidence" value="ECO:0007669"/>
    <property type="project" value="UniProtKB-KW"/>
</dbReference>
<dbReference type="InterPro" id="IPR001989">
    <property type="entry name" value="Radical_activat_CS"/>
</dbReference>
<dbReference type="InterPro" id="IPR058240">
    <property type="entry name" value="rSAM_sf"/>
</dbReference>
<dbReference type="RefSeq" id="WP_054963013.1">
    <property type="nucleotide sequence ID" value="NZ_LLEI02000006.1"/>
</dbReference>
<keyword evidence="3" id="KW-0004">4Fe-4S</keyword>
<dbReference type="PIRSF" id="PIRSF000371">
    <property type="entry name" value="PFL_act_enz"/>
    <property type="match status" value="1"/>
</dbReference>
<dbReference type="GO" id="GO:0051539">
    <property type="term" value="F:4 iron, 4 sulfur cluster binding"/>
    <property type="evidence" value="ECO:0007669"/>
    <property type="project" value="UniProtKB-KW"/>
</dbReference>
<comment type="cofactor">
    <cofactor evidence="1">
        <name>[4Fe-4S] cluster</name>
        <dbReference type="ChEBI" id="CHEBI:49883"/>
    </cofactor>
</comment>
<dbReference type="NCBIfam" id="TIGR04041">
    <property type="entry name" value="activase_YjjW"/>
    <property type="match status" value="1"/>
</dbReference>
<sequence length="288" mass="32385">MSEKSALVSRILNFSCVDGPGNRLVIFLQGCNFDCLNCHNPHTINHCNHCGDCVDSCPTQALAMTDNKVVWDEGLCTHCDKCIDICGHKSSPKIRRYNVTQILEVIRSQHFFISGITVSGGEATLQLPFIIALFSAIKADRELGHLTCFIDSNGYLPIHAWEKVIPVLDGVMLDLKSWQSETHQWLTRRDNHRVIDSIRYLASAKKLHELRLLHIPGKSDLDSEIDEVVKLIRSLPADVIVRLNAFQHHGVSGQALEWAKCSEVEMNRFHSLIADRIVQPILTPAIYT</sequence>
<dbReference type="SFLD" id="SFLDG01066">
    <property type="entry name" value="organic_radical-activating_enz"/>
    <property type="match status" value="1"/>
</dbReference>
<dbReference type="InterPro" id="IPR012839">
    <property type="entry name" value="Organic_radical_activase"/>
</dbReference>
<feature type="domain" description="4Fe-4S ferredoxin-type" evidence="9">
    <location>
        <begin position="40"/>
        <end position="67"/>
    </location>
</feature>
<evidence type="ECO:0000256" key="4">
    <source>
        <dbReference type="ARBA" id="ARBA00022691"/>
    </source>
</evidence>
<dbReference type="PROSITE" id="PS51918">
    <property type="entry name" value="RADICAL_SAM"/>
    <property type="match status" value="1"/>
</dbReference>
<dbReference type="SFLD" id="SFLDF00392">
    <property type="entry name" value="YjjI_activase"/>
    <property type="match status" value="1"/>
</dbReference>
<accession>A0A177Y5U6</accession>
<dbReference type="PANTHER" id="PTHR30352">
    <property type="entry name" value="PYRUVATE FORMATE-LYASE-ACTIVATING ENZYME"/>
    <property type="match status" value="1"/>
</dbReference>
<dbReference type="SUPFAM" id="SSF54862">
    <property type="entry name" value="4Fe-4S ferredoxins"/>
    <property type="match status" value="1"/>
</dbReference>
<reference evidence="11 12" key="1">
    <citation type="journal article" date="2016" name="Syst. Appl. Microbiol.">
        <title>Vibrio bivalvicida sp. nov., a novel larval pathogen for bivalve molluscs reared in a hatchery.</title>
        <authorList>
            <person name="Dubert J."/>
            <person name="Romalde J.L."/>
            <person name="Prado S."/>
            <person name="Barja J.L."/>
        </authorList>
    </citation>
    <scope>NUCLEOTIDE SEQUENCE [LARGE SCALE GENOMIC DNA]</scope>
    <source>
        <strain evidence="11 12">605</strain>
    </source>
</reference>
<protein>
    <submittedName>
        <fullName evidence="11">YjjW family glycine radical enzyme activase</fullName>
    </submittedName>
</protein>
<dbReference type="InterPro" id="IPR017896">
    <property type="entry name" value="4Fe4S_Fe-S-bd"/>
</dbReference>
<dbReference type="Gene3D" id="3.20.20.70">
    <property type="entry name" value="Aldolase class I"/>
    <property type="match status" value="1"/>
</dbReference>
<dbReference type="PROSITE" id="PS00198">
    <property type="entry name" value="4FE4S_FER_1"/>
    <property type="match status" value="2"/>
</dbReference>
<proteinExistence type="inferred from homology"/>
<dbReference type="Pfam" id="PF04055">
    <property type="entry name" value="Radical_SAM"/>
    <property type="match status" value="1"/>
</dbReference>
<keyword evidence="4" id="KW-0949">S-adenosyl-L-methionine</keyword>
<organism evidence="11 12">
    <name type="scientific">Vibrio bivalvicida</name>
    <dbReference type="NCBI Taxonomy" id="1276888"/>
    <lineage>
        <taxon>Bacteria</taxon>
        <taxon>Pseudomonadati</taxon>
        <taxon>Pseudomonadota</taxon>
        <taxon>Gammaproteobacteria</taxon>
        <taxon>Vibrionales</taxon>
        <taxon>Vibrionaceae</taxon>
        <taxon>Vibrio</taxon>
        <taxon>Vibrio oreintalis group</taxon>
    </lineage>
</organism>
<evidence type="ECO:0000256" key="3">
    <source>
        <dbReference type="ARBA" id="ARBA00022485"/>
    </source>
</evidence>
<keyword evidence="6" id="KW-0560">Oxidoreductase</keyword>
<keyword evidence="7" id="KW-0408">Iron</keyword>
<evidence type="ECO:0000259" key="9">
    <source>
        <dbReference type="PROSITE" id="PS51379"/>
    </source>
</evidence>
<dbReference type="InterPro" id="IPR017900">
    <property type="entry name" value="4Fe4S_Fe_S_CS"/>
</dbReference>
<dbReference type="InterPro" id="IPR034457">
    <property type="entry name" value="Organic_radical-activating"/>
</dbReference>
<dbReference type="SUPFAM" id="SSF102114">
    <property type="entry name" value="Radical SAM enzymes"/>
    <property type="match status" value="1"/>
</dbReference>
<dbReference type="PROSITE" id="PS51379">
    <property type="entry name" value="4FE4S_FER_2"/>
    <property type="match status" value="2"/>
</dbReference>
<dbReference type="InterPro" id="IPR040074">
    <property type="entry name" value="BssD/PflA/YjjW"/>
</dbReference>
<dbReference type="PROSITE" id="PS01087">
    <property type="entry name" value="RADICAL_ACTIVATING"/>
    <property type="match status" value="1"/>
</dbReference>
<feature type="domain" description="Radical SAM core" evidence="10">
    <location>
        <begin position="17"/>
        <end position="282"/>
    </location>
</feature>
<dbReference type="InterPro" id="IPR007197">
    <property type="entry name" value="rSAM"/>
</dbReference>
<evidence type="ECO:0000256" key="7">
    <source>
        <dbReference type="ARBA" id="ARBA00023004"/>
    </source>
</evidence>
<dbReference type="SFLD" id="SFLDS00029">
    <property type="entry name" value="Radical_SAM"/>
    <property type="match status" value="1"/>
</dbReference>
<evidence type="ECO:0000313" key="11">
    <source>
        <dbReference type="EMBL" id="OAJ96241.1"/>
    </source>
</evidence>
<dbReference type="Proteomes" id="UP000078406">
    <property type="component" value="Unassembled WGS sequence"/>
</dbReference>
<dbReference type="AlphaFoldDB" id="A0A177Y5U6"/>
<keyword evidence="8" id="KW-0411">Iron-sulfur</keyword>
<dbReference type="SFLD" id="SFLDG01118">
    <property type="entry name" value="activating_enzymes__group_2"/>
    <property type="match status" value="1"/>
</dbReference>
<dbReference type="GO" id="GO:0046872">
    <property type="term" value="F:metal ion binding"/>
    <property type="evidence" value="ECO:0007669"/>
    <property type="project" value="UniProtKB-KW"/>
</dbReference>
<keyword evidence="5" id="KW-0479">Metal-binding</keyword>
<dbReference type="InterPro" id="IPR013785">
    <property type="entry name" value="Aldolase_TIM"/>
</dbReference>
<evidence type="ECO:0000256" key="2">
    <source>
        <dbReference type="ARBA" id="ARBA00009777"/>
    </source>
</evidence>
<evidence type="ECO:0000256" key="8">
    <source>
        <dbReference type="ARBA" id="ARBA00023014"/>
    </source>
</evidence>
<gene>
    <name evidence="11" type="ORF">APB76_00290</name>
</gene>
<evidence type="ECO:0000256" key="6">
    <source>
        <dbReference type="ARBA" id="ARBA00023002"/>
    </source>
</evidence>
<name>A0A177Y5U6_9VIBR</name>
<evidence type="ECO:0000256" key="5">
    <source>
        <dbReference type="ARBA" id="ARBA00022723"/>
    </source>
</evidence>
<dbReference type="InterPro" id="IPR023912">
    <property type="entry name" value="YjjW_bact"/>
</dbReference>
<evidence type="ECO:0000256" key="1">
    <source>
        <dbReference type="ARBA" id="ARBA00001966"/>
    </source>
</evidence>
<dbReference type="EMBL" id="LLEI02000006">
    <property type="protein sequence ID" value="OAJ96241.1"/>
    <property type="molecule type" value="Genomic_DNA"/>
</dbReference>
<evidence type="ECO:0000259" key="10">
    <source>
        <dbReference type="PROSITE" id="PS51918"/>
    </source>
</evidence>
<comment type="similarity">
    <text evidence="2">Belongs to the organic radical-activating enzymes family.</text>
</comment>